<name>A0A846WRH9_9ACTN</name>
<dbReference type="Gene3D" id="1.10.357.10">
    <property type="entry name" value="Tetracycline Repressor, domain 2"/>
    <property type="match status" value="1"/>
</dbReference>
<reference evidence="6 7" key="1">
    <citation type="submission" date="2020-04" db="EMBL/GenBank/DDBJ databases">
        <title>MicrobeNet Type strains.</title>
        <authorList>
            <person name="Nicholson A.C."/>
        </authorList>
    </citation>
    <scope>NUCLEOTIDE SEQUENCE [LARGE SCALE GENOMIC DNA]</scope>
    <source>
        <strain evidence="6 7">ATCC BAA-14</strain>
    </source>
</reference>
<dbReference type="SUPFAM" id="SSF48498">
    <property type="entry name" value="Tetracyclin repressor-like, C-terminal domain"/>
    <property type="match status" value="1"/>
</dbReference>
<accession>A0A846WRH9</accession>
<proteinExistence type="predicted"/>
<keyword evidence="3" id="KW-0804">Transcription</keyword>
<dbReference type="GO" id="GO:0000976">
    <property type="term" value="F:transcription cis-regulatory region binding"/>
    <property type="evidence" value="ECO:0007669"/>
    <property type="project" value="TreeGrafter"/>
</dbReference>
<evidence type="ECO:0000256" key="4">
    <source>
        <dbReference type="PROSITE-ProRule" id="PRU00335"/>
    </source>
</evidence>
<dbReference type="InterPro" id="IPR050109">
    <property type="entry name" value="HTH-type_TetR-like_transc_reg"/>
</dbReference>
<evidence type="ECO:0000313" key="6">
    <source>
        <dbReference type="EMBL" id="NKY04192.1"/>
    </source>
</evidence>
<dbReference type="AlphaFoldDB" id="A0A846WRH9"/>
<dbReference type="InterPro" id="IPR009057">
    <property type="entry name" value="Homeodomain-like_sf"/>
</dbReference>
<evidence type="ECO:0000256" key="1">
    <source>
        <dbReference type="ARBA" id="ARBA00023015"/>
    </source>
</evidence>
<keyword evidence="1" id="KW-0805">Transcription regulation</keyword>
<dbReference type="PANTHER" id="PTHR30055:SF234">
    <property type="entry name" value="HTH-TYPE TRANSCRIPTIONAL REGULATOR BETI"/>
    <property type="match status" value="1"/>
</dbReference>
<dbReference type="GO" id="GO:0003700">
    <property type="term" value="F:DNA-binding transcription factor activity"/>
    <property type="evidence" value="ECO:0007669"/>
    <property type="project" value="TreeGrafter"/>
</dbReference>
<feature type="domain" description="HTH tetR-type" evidence="5">
    <location>
        <begin position="1"/>
        <end position="60"/>
    </location>
</feature>
<organism evidence="6 7">
    <name type="scientific">Gordonia polyisoprenivorans</name>
    <dbReference type="NCBI Taxonomy" id="84595"/>
    <lineage>
        <taxon>Bacteria</taxon>
        <taxon>Bacillati</taxon>
        <taxon>Actinomycetota</taxon>
        <taxon>Actinomycetes</taxon>
        <taxon>Mycobacteriales</taxon>
        <taxon>Gordoniaceae</taxon>
        <taxon>Gordonia</taxon>
    </lineage>
</organism>
<dbReference type="Pfam" id="PF21597">
    <property type="entry name" value="TetR_C_43"/>
    <property type="match status" value="1"/>
</dbReference>
<dbReference type="InterPro" id="IPR036271">
    <property type="entry name" value="Tet_transcr_reg_TetR-rel_C_sf"/>
</dbReference>
<protein>
    <submittedName>
        <fullName evidence="6">TetR/AcrR family transcriptional regulator</fullName>
    </submittedName>
</protein>
<sequence length="177" mass="19493">MRNRAKLIETARDAFTAGEGDITFDALARRAGVGVGTLYRNFATRQALVEAVYRSELDDVVHYADGLLEKHSADETLRHWLDRYATFVATKHGMAEAFTQAIASGAVVAGDTRERIGETLERILAAGAEDGTLRTDVRADDAVVALLGVFLGLTRSRDDAQRRRVLDLYVDALRRRG</sequence>
<dbReference type="PROSITE" id="PS50977">
    <property type="entry name" value="HTH_TETR_2"/>
    <property type="match status" value="1"/>
</dbReference>
<evidence type="ECO:0000256" key="3">
    <source>
        <dbReference type="ARBA" id="ARBA00023163"/>
    </source>
</evidence>
<dbReference type="PANTHER" id="PTHR30055">
    <property type="entry name" value="HTH-TYPE TRANSCRIPTIONAL REGULATOR RUTR"/>
    <property type="match status" value="1"/>
</dbReference>
<evidence type="ECO:0000256" key="2">
    <source>
        <dbReference type="ARBA" id="ARBA00023125"/>
    </source>
</evidence>
<dbReference type="InterPro" id="IPR049445">
    <property type="entry name" value="TetR_SbtR-like_C"/>
</dbReference>
<keyword evidence="2 4" id="KW-0238">DNA-binding</keyword>
<dbReference type="InterPro" id="IPR001647">
    <property type="entry name" value="HTH_TetR"/>
</dbReference>
<gene>
    <name evidence="6" type="ORF">HGA05_21720</name>
</gene>
<comment type="caution">
    <text evidence="6">The sequence shown here is derived from an EMBL/GenBank/DDBJ whole genome shotgun (WGS) entry which is preliminary data.</text>
</comment>
<dbReference type="Proteomes" id="UP000563898">
    <property type="component" value="Unassembled WGS sequence"/>
</dbReference>
<dbReference type="RefSeq" id="WP_006368690.1">
    <property type="nucleotide sequence ID" value="NZ_CP116236.1"/>
</dbReference>
<feature type="DNA-binding region" description="H-T-H motif" evidence="4">
    <location>
        <begin position="23"/>
        <end position="42"/>
    </location>
</feature>
<dbReference type="Pfam" id="PF00440">
    <property type="entry name" value="TetR_N"/>
    <property type="match status" value="1"/>
</dbReference>
<evidence type="ECO:0000259" key="5">
    <source>
        <dbReference type="PROSITE" id="PS50977"/>
    </source>
</evidence>
<dbReference type="EMBL" id="JAAXPC010000015">
    <property type="protein sequence ID" value="NKY04192.1"/>
    <property type="molecule type" value="Genomic_DNA"/>
</dbReference>
<evidence type="ECO:0000313" key="7">
    <source>
        <dbReference type="Proteomes" id="UP000563898"/>
    </source>
</evidence>
<dbReference type="SUPFAM" id="SSF46689">
    <property type="entry name" value="Homeodomain-like"/>
    <property type="match status" value="1"/>
</dbReference>